<gene>
    <name evidence="11" type="primary">LOC113399112</name>
</gene>
<dbReference type="PANTHER" id="PTHR21137:SF44">
    <property type="entry name" value="ODORANT RECEPTOR 13A-RELATED"/>
    <property type="match status" value="1"/>
</dbReference>
<comment type="similarity">
    <text evidence="9">Belongs to the insect chemoreceptor superfamily. Heteromeric odorant receptor channel (TC 1.A.69) family.</text>
</comment>
<evidence type="ECO:0000256" key="6">
    <source>
        <dbReference type="ARBA" id="ARBA00023136"/>
    </source>
</evidence>
<name>A0ABM4APR8_VANTA</name>
<feature type="transmembrane region" description="Helical" evidence="9">
    <location>
        <begin position="280"/>
        <end position="302"/>
    </location>
</feature>
<sequence length="410" mass="47516">MIEKIGIDIFDETKNSFFKRHFKLGLFMSLVMVLLVGQILYVIKRNEIDAQFVDVVSTIPSTFILIQDLVKIFVVTYKRDRIRKVIMEIGKIWPTELDDEEKKKTLHSWTKSLKFFDNAFFRAAIISLVFYELLPLAMTIYSINTEVDAQYQFPLQMYFFCDLHSHFQYALAYTYQLIISKCHIYFELNLFQSDKLLLWELFSVVGTTVHMCVYVSCDFLLVDLIFDLSALLSLLRIDLENLVEQNYNNYDFEDDDCEDIKVIVIKHQKLLSLAETLNEIFGGIIFSQVSFSSVIICCYSFMAVIADGMFLKNLTASLGIMFAIFIIAWPGQMLSDASNNVAAAAYRCLWYERGKKFRKCIAIIIARSQRECHLSALGFSDLTLAMFSKVISTSWSYLSLLNQMYDNIDE</sequence>
<accession>A0ABM4APR8</accession>
<keyword evidence="2 9" id="KW-0716">Sensory transduction</keyword>
<evidence type="ECO:0000256" key="9">
    <source>
        <dbReference type="RuleBase" id="RU351113"/>
    </source>
</evidence>
<organism evidence="10 11">
    <name type="scientific">Vanessa tameamea</name>
    <name type="common">Kamehameha butterfly</name>
    <dbReference type="NCBI Taxonomy" id="334116"/>
    <lineage>
        <taxon>Eukaryota</taxon>
        <taxon>Metazoa</taxon>
        <taxon>Ecdysozoa</taxon>
        <taxon>Arthropoda</taxon>
        <taxon>Hexapoda</taxon>
        <taxon>Insecta</taxon>
        <taxon>Pterygota</taxon>
        <taxon>Neoptera</taxon>
        <taxon>Endopterygota</taxon>
        <taxon>Lepidoptera</taxon>
        <taxon>Glossata</taxon>
        <taxon>Ditrysia</taxon>
        <taxon>Papilionoidea</taxon>
        <taxon>Nymphalidae</taxon>
        <taxon>Nymphalinae</taxon>
        <taxon>Vanessa</taxon>
    </lineage>
</organism>
<keyword evidence="6 9" id="KW-0472">Membrane</keyword>
<evidence type="ECO:0000256" key="8">
    <source>
        <dbReference type="ARBA" id="ARBA00023224"/>
    </source>
</evidence>
<keyword evidence="4 9" id="KW-0552">Olfaction</keyword>
<evidence type="ECO:0000313" key="10">
    <source>
        <dbReference type="Proteomes" id="UP001652626"/>
    </source>
</evidence>
<comment type="subcellular location">
    <subcellularLocation>
        <location evidence="9">Cell membrane</location>
        <topology evidence="9">Multi-pass membrane protein</topology>
    </subcellularLocation>
    <subcellularLocation>
        <location evidence="1">Membrane</location>
        <topology evidence="1">Multi-pass membrane protein</topology>
    </subcellularLocation>
</comment>
<keyword evidence="8 9" id="KW-0807">Transducer</keyword>
<keyword evidence="10" id="KW-1185">Reference proteome</keyword>
<evidence type="ECO:0000256" key="5">
    <source>
        <dbReference type="ARBA" id="ARBA00022989"/>
    </source>
</evidence>
<evidence type="ECO:0000256" key="7">
    <source>
        <dbReference type="ARBA" id="ARBA00023170"/>
    </source>
</evidence>
<keyword evidence="7 9" id="KW-0675">Receptor</keyword>
<evidence type="ECO:0000256" key="4">
    <source>
        <dbReference type="ARBA" id="ARBA00022725"/>
    </source>
</evidence>
<feature type="transmembrane region" description="Helical" evidence="9">
    <location>
        <begin position="24"/>
        <end position="43"/>
    </location>
</feature>
<evidence type="ECO:0000256" key="1">
    <source>
        <dbReference type="ARBA" id="ARBA00004141"/>
    </source>
</evidence>
<proteinExistence type="inferred from homology"/>
<dbReference type="InterPro" id="IPR004117">
    <property type="entry name" value="7tm6_olfct_rcpt"/>
</dbReference>
<keyword evidence="5 9" id="KW-1133">Transmembrane helix</keyword>
<protein>
    <recommendedName>
        <fullName evidence="9">Odorant receptor</fullName>
    </recommendedName>
</protein>
<dbReference type="Proteomes" id="UP001652626">
    <property type="component" value="Chromosome 15"/>
</dbReference>
<evidence type="ECO:0000256" key="3">
    <source>
        <dbReference type="ARBA" id="ARBA00022692"/>
    </source>
</evidence>
<keyword evidence="3 9" id="KW-0812">Transmembrane</keyword>
<feature type="transmembrane region" description="Helical" evidence="9">
    <location>
        <begin position="55"/>
        <end position="77"/>
    </location>
</feature>
<dbReference type="Pfam" id="PF02949">
    <property type="entry name" value="7tm_6"/>
    <property type="match status" value="2"/>
</dbReference>
<evidence type="ECO:0000256" key="2">
    <source>
        <dbReference type="ARBA" id="ARBA00022606"/>
    </source>
</evidence>
<dbReference type="RefSeq" id="XP_064073273.1">
    <property type="nucleotide sequence ID" value="XM_064217203.1"/>
</dbReference>
<dbReference type="GeneID" id="113399112"/>
<feature type="transmembrane region" description="Helical" evidence="9">
    <location>
        <begin position="119"/>
        <end position="143"/>
    </location>
</feature>
<evidence type="ECO:0000313" key="11">
    <source>
        <dbReference type="RefSeq" id="XP_064073273.1"/>
    </source>
</evidence>
<feature type="transmembrane region" description="Helical" evidence="9">
    <location>
        <begin position="314"/>
        <end position="331"/>
    </location>
</feature>
<dbReference type="PANTHER" id="PTHR21137">
    <property type="entry name" value="ODORANT RECEPTOR"/>
    <property type="match status" value="1"/>
</dbReference>
<reference evidence="11" key="1">
    <citation type="submission" date="2025-08" db="UniProtKB">
        <authorList>
            <consortium name="RefSeq"/>
        </authorList>
    </citation>
    <scope>IDENTIFICATION</scope>
    <source>
        <tissue evidence="11">Whole body</tissue>
    </source>
</reference>
<feature type="transmembrane region" description="Helical" evidence="9">
    <location>
        <begin position="196"/>
        <end position="222"/>
    </location>
</feature>
<comment type="caution">
    <text evidence="9">Lacks conserved residue(s) required for the propagation of feature annotation.</text>
</comment>